<dbReference type="Proteomes" id="UP000092445">
    <property type="component" value="Unassembled WGS sequence"/>
</dbReference>
<name>A0A1A9ZBD3_GLOPL</name>
<keyword evidence="2" id="KW-1185">Reference proteome</keyword>
<accession>A0A1A9ZBD3</accession>
<proteinExistence type="predicted"/>
<evidence type="ECO:0000313" key="2">
    <source>
        <dbReference type="Proteomes" id="UP000092445"/>
    </source>
</evidence>
<dbReference type="AlphaFoldDB" id="A0A1A9ZBD3"/>
<organism evidence="1 2">
    <name type="scientific">Glossina pallidipes</name>
    <name type="common">Tsetse fly</name>
    <dbReference type="NCBI Taxonomy" id="7398"/>
    <lineage>
        <taxon>Eukaryota</taxon>
        <taxon>Metazoa</taxon>
        <taxon>Ecdysozoa</taxon>
        <taxon>Arthropoda</taxon>
        <taxon>Hexapoda</taxon>
        <taxon>Insecta</taxon>
        <taxon>Pterygota</taxon>
        <taxon>Neoptera</taxon>
        <taxon>Endopterygota</taxon>
        <taxon>Diptera</taxon>
        <taxon>Brachycera</taxon>
        <taxon>Muscomorpha</taxon>
        <taxon>Hippoboscoidea</taxon>
        <taxon>Glossinidae</taxon>
        <taxon>Glossina</taxon>
    </lineage>
</organism>
<protein>
    <submittedName>
        <fullName evidence="1">Uncharacterized protein</fullName>
    </submittedName>
</protein>
<dbReference type="Pfam" id="PF07165">
    <property type="entry name" value="DUF1397"/>
    <property type="match status" value="1"/>
</dbReference>
<dbReference type="PANTHER" id="PTHR20997:SF2">
    <property type="entry name" value="EG:BACR42I17.2 PROTEIN-RELATED"/>
    <property type="match status" value="1"/>
</dbReference>
<dbReference type="STRING" id="7398.A0A1A9ZBD3"/>
<dbReference type="PANTHER" id="PTHR20997">
    <property type="entry name" value="EG:BACR42I17.2 PROTEIN-RELATED"/>
    <property type="match status" value="1"/>
</dbReference>
<evidence type="ECO:0000313" key="1">
    <source>
        <dbReference type="EnsemblMetazoa" id="GPAI009424-PA"/>
    </source>
</evidence>
<dbReference type="InterPro" id="IPR009832">
    <property type="entry name" value="DUF1397"/>
</dbReference>
<reference evidence="2" key="1">
    <citation type="submission" date="2014-03" db="EMBL/GenBank/DDBJ databases">
        <authorList>
            <person name="Aksoy S."/>
            <person name="Warren W."/>
            <person name="Wilson R.K."/>
        </authorList>
    </citation>
    <scope>NUCLEOTIDE SEQUENCE [LARGE SCALE GENOMIC DNA]</scope>
    <source>
        <strain evidence="2">IAEA</strain>
    </source>
</reference>
<dbReference type="EnsemblMetazoa" id="GPAI009424-RA">
    <property type="protein sequence ID" value="GPAI009424-PA"/>
    <property type="gene ID" value="GPAI009424"/>
</dbReference>
<reference evidence="1" key="2">
    <citation type="submission" date="2020-05" db="UniProtKB">
        <authorList>
            <consortium name="EnsemblMetazoa"/>
        </authorList>
    </citation>
    <scope>IDENTIFICATION</scope>
    <source>
        <strain evidence="1">IAEA</strain>
    </source>
</reference>
<sequence>MTKTSPLTVTLNSKSFCRRHCNLTVTLNTDTRASRTNKRTKLYEVHVDYCELSSNNSCENGQKLDIALCCYLTESSAFVIAMQEEIAKASPKGELYAVFNKYCAKQPDLVICIKNFNQKLVSCLDKDERESQDVFMRMVHKLLEFVCHKGGDQIALYIPEKDPECLQANRDAIQNCFNNTFASYVPTV</sequence>
<dbReference type="VEuPathDB" id="VectorBase:GPAI009424"/>